<accession>A0A072TQL2</accession>
<proteinExistence type="predicted"/>
<evidence type="ECO:0000313" key="3">
    <source>
        <dbReference type="Proteomes" id="UP000002051"/>
    </source>
</evidence>
<reference evidence="1 3" key="2">
    <citation type="journal article" date="2014" name="BMC Genomics">
        <title>An improved genome release (version Mt4.0) for the model legume Medicago truncatula.</title>
        <authorList>
            <person name="Tang H."/>
            <person name="Krishnakumar V."/>
            <person name="Bidwell S."/>
            <person name="Rosen B."/>
            <person name="Chan A."/>
            <person name="Zhou S."/>
            <person name="Gentzbittel L."/>
            <person name="Childs K.L."/>
            <person name="Yandell M."/>
            <person name="Gundlach H."/>
            <person name="Mayer K.F."/>
            <person name="Schwartz D.C."/>
            <person name="Town C.D."/>
        </authorList>
    </citation>
    <scope>GENOME REANNOTATION</scope>
    <source>
        <strain evidence="1">A17</strain>
        <strain evidence="2 3">cv. Jemalong A17</strain>
    </source>
</reference>
<keyword evidence="3" id="KW-1185">Reference proteome</keyword>
<dbReference type="EMBL" id="KL403229">
    <property type="protein sequence ID" value="KEH15835.1"/>
    <property type="molecule type" value="Genomic_DNA"/>
</dbReference>
<gene>
    <name evidence="1" type="ORF">MTR_0504s0040</name>
</gene>
<dbReference type="HOGENOM" id="CLU_2609724_0_0_1"/>
<reference evidence="2" key="3">
    <citation type="submission" date="2015-06" db="UniProtKB">
        <authorList>
            <consortium name="EnsemblPlants"/>
        </authorList>
    </citation>
    <scope>IDENTIFICATION</scope>
    <source>
        <strain evidence="2">cv. Jemalong A17</strain>
    </source>
</reference>
<evidence type="ECO:0000313" key="1">
    <source>
        <dbReference type="EMBL" id="KEH15835.1"/>
    </source>
</evidence>
<sequence length="79" mass="9087">MSITLLHLQTGHKGASELYALTSKALYWHISIKSCYPASINPMWSSWIVKAICIAGTDLTEREFFWSHVENYLKNLQLE</sequence>
<evidence type="ECO:0000313" key="2">
    <source>
        <dbReference type="EnsemblPlants" id="KEH15835"/>
    </source>
</evidence>
<protein>
    <submittedName>
        <fullName evidence="1 2">Uncharacterized protein</fullName>
    </submittedName>
</protein>
<dbReference type="AlphaFoldDB" id="A0A072TQL2"/>
<dbReference type="Proteomes" id="UP000002051">
    <property type="component" value="Unassembled WGS sequence"/>
</dbReference>
<reference evidence="1 3" key="1">
    <citation type="journal article" date="2011" name="Nature">
        <title>The Medicago genome provides insight into the evolution of rhizobial symbioses.</title>
        <authorList>
            <person name="Young N.D."/>
            <person name="Debelle F."/>
            <person name="Oldroyd G.E."/>
            <person name="Geurts R."/>
            <person name="Cannon S.B."/>
            <person name="Udvardi M.K."/>
            <person name="Benedito V.A."/>
            <person name="Mayer K.F."/>
            <person name="Gouzy J."/>
            <person name="Schoof H."/>
            <person name="Van de Peer Y."/>
            <person name="Proost S."/>
            <person name="Cook D.R."/>
            <person name="Meyers B.C."/>
            <person name="Spannagl M."/>
            <person name="Cheung F."/>
            <person name="De Mita S."/>
            <person name="Krishnakumar V."/>
            <person name="Gundlach H."/>
            <person name="Zhou S."/>
            <person name="Mudge J."/>
            <person name="Bharti A.K."/>
            <person name="Murray J.D."/>
            <person name="Naoumkina M.A."/>
            <person name="Rosen B."/>
            <person name="Silverstein K.A."/>
            <person name="Tang H."/>
            <person name="Rombauts S."/>
            <person name="Zhao P.X."/>
            <person name="Zhou P."/>
            <person name="Barbe V."/>
            <person name="Bardou P."/>
            <person name="Bechner M."/>
            <person name="Bellec A."/>
            <person name="Berger A."/>
            <person name="Berges H."/>
            <person name="Bidwell S."/>
            <person name="Bisseling T."/>
            <person name="Choisne N."/>
            <person name="Couloux A."/>
            <person name="Denny R."/>
            <person name="Deshpande S."/>
            <person name="Dai X."/>
            <person name="Doyle J.J."/>
            <person name="Dudez A.M."/>
            <person name="Farmer A.D."/>
            <person name="Fouteau S."/>
            <person name="Franken C."/>
            <person name="Gibelin C."/>
            <person name="Gish J."/>
            <person name="Goldstein S."/>
            <person name="Gonzalez A.J."/>
            <person name="Green P.J."/>
            <person name="Hallab A."/>
            <person name="Hartog M."/>
            <person name="Hua A."/>
            <person name="Humphray S.J."/>
            <person name="Jeong D.H."/>
            <person name="Jing Y."/>
            <person name="Jocker A."/>
            <person name="Kenton S.M."/>
            <person name="Kim D.J."/>
            <person name="Klee K."/>
            <person name="Lai H."/>
            <person name="Lang C."/>
            <person name="Lin S."/>
            <person name="Macmil S.L."/>
            <person name="Magdelenat G."/>
            <person name="Matthews L."/>
            <person name="McCorrison J."/>
            <person name="Monaghan E.L."/>
            <person name="Mun J.H."/>
            <person name="Najar F.Z."/>
            <person name="Nicholson C."/>
            <person name="Noirot C."/>
            <person name="O'Bleness M."/>
            <person name="Paule C.R."/>
            <person name="Poulain J."/>
            <person name="Prion F."/>
            <person name="Qin B."/>
            <person name="Qu C."/>
            <person name="Retzel E.F."/>
            <person name="Riddle C."/>
            <person name="Sallet E."/>
            <person name="Samain S."/>
            <person name="Samson N."/>
            <person name="Sanders I."/>
            <person name="Saurat O."/>
            <person name="Scarpelli C."/>
            <person name="Schiex T."/>
            <person name="Segurens B."/>
            <person name="Severin A.J."/>
            <person name="Sherrier D.J."/>
            <person name="Shi R."/>
            <person name="Sims S."/>
            <person name="Singer S.R."/>
            <person name="Sinharoy S."/>
            <person name="Sterck L."/>
            <person name="Viollet A."/>
            <person name="Wang B.B."/>
            <person name="Wang K."/>
            <person name="Wang M."/>
            <person name="Wang X."/>
            <person name="Warfsmann J."/>
            <person name="Weissenbach J."/>
            <person name="White D.D."/>
            <person name="White J.D."/>
            <person name="Wiley G.B."/>
            <person name="Wincker P."/>
            <person name="Xing Y."/>
            <person name="Yang L."/>
            <person name="Yao Z."/>
            <person name="Ying F."/>
            <person name="Zhai J."/>
            <person name="Zhou L."/>
            <person name="Zuber A."/>
            <person name="Denarie J."/>
            <person name="Dixon R.A."/>
            <person name="May G.D."/>
            <person name="Schwartz D.C."/>
            <person name="Rogers J."/>
            <person name="Quetier F."/>
            <person name="Town C.D."/>
            <person name="Roe B.A."/>
        </authorList>
    </citation>
    <scope>NUCLEOTIDE SEQUENCE [LARGE SCALE GENOMIC DNA]</scope>
    <source>
        <strain evidence="1">A17</strain>
        <strain evidence="2 3">cv. Jemalong A17</strain>
    </source>
</reference>
<dbReference type="EnsemblPlants" id="KEH15835">
    <property type="protein sequence ID" value="KEH15835"/>
    <property type="gene ID" value="MTR_0504s0040"/>
</dbReference>
<organism evidence="1 3">
    <name type="scientific">Medicago truncatula</name>
    <name type="common">Barrel medic</name>
    <name type="synonym">Medicago tribuloides</name>
    <dbReference type="NCBI Taxonomy" id="3880"/>
    <lineage>
        <taxon>Eukaryota</taxon>
        <taxon>Viridiplantae</taxon>
        <taxon>Streptophyta</taxon>
        <taxon>Embryophyta</taxon>
        <taxon>Tracheophyta</taxon>
        <taxon>Spermatophyta</taxon>
        <taxon>Magnoliopsida</taxon>
        <taxon>eudicotyledons</taxon>
        <taxon>Gunneridae</taxon>
        <taxon>Pentapetalae</taxon>
        <taxon>rosids</taxon>
        <taxon>fabids</taxon>
        <taxon>Fabales</taxon>
        <taxon>Fabaceae</taxon>
        <taxon>Papilionoideae</taxon>
        <taxon>50 kb inversion clade</taxon>
        <taxon>NPAAA clade</taxon>
        <taxon>Hologalegina</taxon>
        <taxon>IRL clade</taxon>
        <taxon>Trifolieae</taxon>
        <taxon>Medicago</taxon>
    </lineage>
</organism>
<name>A0A072TQL2_MEDTR</name>